<evidence type="ECO:0000313" key="2">
    <source>
        <dbReference type="EMBL" id="KNC76221.1"/>
    </source>
</evidence>
<name>A0A0L0FIC8_9EUKA</name>
<evidence type="ECO:0008006" key="4">
    <source>
        <dbReference type="Google" id="ProtNLM"/>
    </source>
</evidence>
<reference evidence="2 3" key="1">
    <citation type="submission" date="2011-02" db="EMBL/GenBank/DDBJ databases">
        <title>The Genome Sequence of Sphaeroforma arctica JP610.</title>
        <authorList>
            <consortium name="The Broad Institute Genome Sequencing Platform"/>
            <person name="Russ C."/>
            <person name="Cuomo C."/>
            <person name="Young S.K."/>
            <person name="Zeng Q."/>
            <person name="Gargeya S."/>
            <person name="Alvarado L."/>
            <person name="Berlin A."/>
            <person name="Chapman S.B."/>
            <person name="Chen Z."/>
            <person name="Freedman E."/>
            <person name="Gellesch M."/>
            <person name="Goldberg J."/>
            <person name="Griggs A."/>
            <person name="Gujja S."/>
            <person name="Heilman E."/>
            <person name="Heiman D."/>
            <person name="Howarth C."/>
            <person name="Mehta T."/>
            <person name="Neiman D."/>
            <person name="Pearson M."/>
            <person name="Roberts A."/>
            <person name="Saif S."/>
            <person name="Shea T."/>
            <person name="Shenoy N."/>
            <person name="Sisk P."/>
            <person name="Stolte C."/>
            <person name="Sykes S."/>
            <person name="White J."/>
            <person name="Yandava C."/>
            <person name="Burger G."/>
            <person name="Gray M.W."/>
            <person name="Holland P.W.H."/>
            <person name="King N."/>
            <person name="Lang F.B.F."/>
            <person name="Roger A.J."/>
            <person name="Ruiz-Trillo I."/>
            <person name="Haas B."/>
            <person name="Nusbaum C."/>
            <person name="Birren B."/>
        </authorList>
    </citation>
    <scope>NUCLEOTIDE SEQUENCE [LARGE SCALE GENOMIC DNA]</scope>
    <source>
        <strain evidence="2 3">JP610</strain>
    </source>
</reference>
<gene>
    <name evidence="2" type="ORF">SARC_11271</name>
</gene>
<sequence>MCVWVGGCSGCNWNVHKSCRAKIPDNCVHRSVPSGEADEAGGKKKGGSLQLVGPTAVRRASRRASRRIQGSSSGNSINGVVLLHVLYTQPPLRGIPGIGMILTECNEWEPELRRLHSLGLGGDIQVNCQLLAENDGDPLAVAKVLSAV</sequence>
<dbReference type="AlphaFoldDB" id="A0A0L0FIC8"/>
<accession>A0A0L0FIC8</accession>
<protein>
    <recommendedName>
        <fullName evidence="4">Phorbol-ester/DAG-type domain-containing protein</fullName>
    </recommendedName>
</protein>
<dbReference type="Proteomes" id="UP000054560">
    <property type="component" value="Unassembled WGS sequence"/>
</dbReference>
<feature type="region of interest" description="Disordered" evidence="1">
    <location>
        <begin position="32"/>
        <end position="55"/>
    </location>
</feature>
<dbReference type="GeneID" id="25911775"/>
<proteinExistence type="predicted"/>
<dbReference type="RefSeq" id="XP_014150123.1">
    <property type="nucleotide sequence ID" value="XM_014294648.1"/>
</dbReference>
<evidence type="ECO:0000256" key="1">
    <source>
        <dbReference type="SAM" id="MobiDB-lite"/>
    </source>
</evidence>
<dbReference type="EMBL" id="KQ243199">
    <property type="protein sequence ID" value="KNC76221.1"/>
    <property type="molecule type" value="Genomic_DNA"/>
</dbReference>
<evidence type="ECO:0000313" key="3">
    <source>
        <dbReference type="Proteomes" id="UP000054560"/>
    </source>
</evidence>
<organism evidence="2 3">
    <name type="scientific">Sphaeroforma arctica JP610</name>
    <dbReference type="NCBI Taxonomy" id="667725"/>
    <lineage>
        <taxon>Eukaryota</taxon>
        <taxon>Ichthyosporea</taxon>
        <taxon>Ichthyophonida</taxon>
        <taxon>Sphaeroforma</taxon>
    </lineage>
</organism>
<keyword evidence="3" id="KW-1185">Reference proteome</keyword>